<gene>
    <name evidence="1" type="ORF">PMG11_11067</name>
</gene>
<sequence>MMGQYSIPDVVRGVDGPLLLTPAADTARKQLGAWARDSAHLAIDYNIHGKGDRDYCSTSLESLVKPLLQGMNLAGCKYTMHRAADARLISVDHRTYVIPINVIANTPAIRDLARNIMTLLVGYFYTLSTDAIISPTVDYLVVEGHSEASP</sequence>
<evidence type="ECO:0000313" key="2">
    <source>
        <dbReference type="Proteomes" id="UP000042958"/>
    </source>
</evidence>
<dbReference type="AlphaFoldDB" id="A0A0F7U4D1"/>
<accession>A0A0F7U4D1</accession>
<dbReference type="EMBL" id="CDHK01000018">
    <property type="protein sequence ID" value="CEJ62570.1"/>
    <property type="molecule type" value="Genomic_DNA"/>
</dbReference>
<evidence type="ECO:0000313" key="1">
    <source>
        <dbReference type="EMBL" id="CEJ62570.1"/>
    </source>
</evidence>
<protein>
    <submittedName>
        <fullName evidence="1">Uncharacterized protein</fullName>
    </submittedName>
</protein>
<proteinExistence type="predicted"/>
<reference evidence="2" key="1">
    <citation type="journal article" date="2015" name="Genome Announc.">
        <title>Draft genome sequence of the fungus Penicillium brasilianum MG11.</title>
        <authorList>
            <person name="Horn F."/>
            <person name="Linde J."/>
            <person name="Mattern D.J."/>
            <person name="Walther G."/>
            <person name="Guthke R."/>
            <person name="Brakhage A.A."/>
            <person name="Valiante V."/>
        </authorList>
    </citation>
    <scope>NUCLEOTIDE SEQUENCE [LARGE SCALE GENOMIC DNA]</scope>
    <source>
        <strain evidence="2">MG11</strain>
    </source>
</reference>
<organism evidence="1 2">
    <name type="scientific">Penicillium brasilianum</name>
    <dbReference type="NCBI Taxonomy" id="104259"/>
    <lineage>
        <taxon>Eukaryota</taxon>
        <taxon>Fungi</taxon>
        <taxon>Dikarya</taxon>
        <taxon>Ascomycota</taxon>
        <taxon>Pezizomycotina</taxon>
        <taxon>Eurotiomycetes</taxon>
        <taxon>Eurotiomycetidae</taxon>
        <taxon>Eurotiales</taxon>
        <taxon>Aspergillaceae</taxon>
        <taxon>Penicillium</taxon>
    </lineage>
</organism>
<keyword evidence="2" id="KW-1185">Reference proteome</keyword>
<dbReference type="Proteomes" id="UP000042958">
    <property type="component" value="Unassembled WGS sequence"/>
</dbReference>
<dbReference type="OrthoDB" id="4332210at2759"/>
<name>A0A0F7U4D1_PENBI</name>